<protein>
    <submittedName>
        <fullName evidence="1">Uncharacterized protein</fullName>
    </submittedName>
</protein>
<gene>
    <name evidence="1" type="ORF">RclHR1_34480002</name>
</gene>
<accession>A0A2Z6RA41</accession>
<comment type="caution">
    <text evidence="1">The sequence shown here is derived from an EMBL/GenBank/DDBJ whole genome shotgun (WGS) entry which is preliminary data.</text>
</comment>
<reference evidence="1 2" key="1">
    <citation type="submission" date="2017-11" db="EMBL/GenBank/DDBJ databases">
        <title>The genome of Rhizophagus clarus HR1 reveals common genetic basis of auxotrophy among arbuscular mycorrhizal fungi.</title>
        <authorList>
            <person name="Kobayashi Y."/>
        </authorList>
    </citation>
    <scope>NUCLEOTIDE SEQUENCE [LARGE SCALE GENOMIC DNA]</scope>
    <source>
        <strain evidence="1 2">HR1</strain>
    </source>
</reference>
<keyword evidence="2" id="KW-1185">Reference proteome</keyword>
<proteinExistence type="predicted"/>
<sequence>MNGYKFFHYIHDNFFHIICQIIPQSSASVDDHDYDHSFFYNGPTANYFITCNLLSNSLIINRKIYGANIDIENLERKESITLNQKLDLEQDLKQTLPFYFTSNPIPNRKIRTTFNEDLNSLHRCNTRAFMIINRQDNYLHHQNGNL</sequence>
<organism evidence="1 2">
    <name type="scientific">Rhizophagus clarus</name>
    <dbReference type="NCBI Taxonomy" id="94130"/>
    <lineage>
        <taxon>Eukaryota</taxon>
        <taxon>Fungi</taxon>
        <taxon>Fungi incertae sedis</taxon>
        <taxon>Mucoromycota</taxon>
        <taxon>Glomeromycotina</taxon>
        <taxon>Glomeromycetes</taxon>
        <taxon>Glomerales</taxon>
        <taxon>Glomeraceae</taxon>
        <taxon>Rhizophagus</taxon>
    </lineage>
</organism>
<name>A0A2Z6RA41_9GLOM</name>
<dbReference type="Proteomes" id="UP000247702">
    <property type="component" value="Unassembled WGS sequence"/>
</dbReference>
<dbReference type="EMBL" id="BEXD01002722">
    <property type="protein sequence ID" value="GBB99205.1"/>
    <property type="molecule type" value="Genomic_DNA"/>
</dbReference>
<evidence type="ECO:0000313" key="1">
    <source>
        <dbReference type="EMBL" id="GBB99205.1"/>
    </source>
</evidence>
<evidence type="ECO:0000313" key="2">
    <source>
        <dbReference type="Proteomes" id="UP000247702"/>
    </source>
</evidence>
<dbReference type="AlphaFoldDB" id="A0A2Z6RA41"/>